<organism evidence="2 3">
    <name type="scientific">Paractinoplanes rhizophilus</name>
    <dbReference type="NCBI Taxonomy" id="1416877"/>
    <lineage>
        <taxon>Bacteria</taxon>
        <taxon>Bacillati</taxon>
        <taxon>Actinomycetota</taxon>
        <taxon>Actinomycetes</taxon>
        <taxon>Micromonosporales</taxon>
        <taxon>Micromonosporaceae</taxon>
        <taxon>Paractinoplanes</taxon>
    </lineage>
</organism>
<proteinExistence type="predicted"/>
<sequence>MTCSISHAMPYCSSAPTGSDTRASASRPAPTTPSVPSTQLLFCTPCAMSSMSSASQTPAQADFGCSIGPETSGLVVIRRP</sequence>
<reference evidence="3" key="1">
    <citation type="journal article" date="2019" name="Int. J. Syst. Evol. Microbiol.">
        <title>The Global Catalogue of Microorganisms (GCM) 10K type strain sequencing project: providing services to taxonomists for standard genome sequencing and annotation.</title>
        <authorList>
            <consortium name="The Broad Institute Genomics Platform"/>
            <consortium name="The Broad Institute Genome Sequencing Center for Infectious Disease"/>
            <person name="Wu L."/>
            <person name="Ma J."/>
        </authorList>
    </citation>
    <scope>NUCLEOTIDE SEQUENCE [LARGE SCALE GENOMIC DNA]</scope>
    <source>
        <strain evidence="3">XZYJT-10</strain>
    </source>
</reference>
<gene>
    <name evidence="2" type="ORF">ACFQS1_18480</name>
</gene>
<dbReference type="RefSeq" id="WP_378969745.1">
    <property type="nucleotide sequence ID" value="NZ_JBHTBJ010000012.1"/>
</dbReference>
<protein>
    <submittedName>
        <fullName evidence="2">Uncharacterized protein</fullName>
    </submittedName>
</protein>
<name>A0ABW2HWK5_9ACTN</name>
<comment type="caution">
    <text evidence="2">The sequence shown here is derived from an EMBL/GenBank/DDBJ whole genome shotgun (WGS) entry which is preliminary data.</text>
</comment>
<dbReference type="Proteomes" id="UP001596548">
    <property type="component" value="Unassembled WGS sequence"/>
</dbReference>
<feature type="region of interest" description="Disordered" evidence="1">
    <location>
        <begin position="1"/>
        <end position="36"/>
    </location>
</feature>
<dbReference type="EMBL" id="JBHTBJ010000012">
    <property type="protein sequence ID" value="MFC7275984.1"/>
    <property type="molecule type" value="Genomic_DNA"/>
</dbReference>
<keyword evidence="3" id="KW-1185">Reference proteome</keyword>
<evidence type="ECO:0000313" key="3">
    <source>
        <dbReference type="Proteomes" id="UP001596548"/>
    </source>
</evidence>
<evidence type="ECO:0000256" key="1">
    <source>
        <dbReference type="SAM" id="MobiDB-lite"/>
    </source>
</evidence>
<feature type="compositionally biased region" description="Polar residues" evidence="1">
    <location>
        <begin position="14"/>
        <end position="24"/>
    </location>
</feature>
<evidence type="ECO:0000313" key="2">
    <source>
        <dbReference type="EMBL" id="MFC7275984.1"/>
    </source>
</evidence>
<accession>A0ABW2HWK5</accession>